<dbReference type="RefSeq" id="WP_261497621.1">
    <property type="nucleotide sequence ID" value="NZ_JAOCQF010000006.1"/>
</dbReference>
<feature type="domain" description="Flagellar protein FlgJ N-terminal" evidence="2">
    <location>
        <begin position="52"/>
        <end position="91"/>
    </location>
</feature>
<gene>
    <name evidence="3" type="ORF">N5I32_19530</name>
</gene>
<organism evidence="3 4">
    <name type="scientific">Albidovulum sediminis</name>
    <dbReference type="NCBI Taxonomy" id="3066345"/>
    <lineage>
        <taxon>Bacteria</taxon>
        <taxon>Pseudomonadati</taxon>
        <taxon>Pseudomonadota</taxon>
        <taxon>Alphaproteobacteria</taxon>
        <taxon>Rhodobacterales</taxon>
        <taxon>Paracoccaceae</taxon>
        <taxon>Albidovulum</taxon>
    </lineage>
</organism>
<protein>
    <submittedName>
        <fullName evidence="3">Rod-binding protein</fullName>
    </submittedName>
</protein>
<dbReference type="Pfam" id="PF10135">
    <property type="entry name" value="Rod-binding"/>
    <property type="match status" value="1"/>
</dbReference>
<name>A0ABT2NS07_9RHOB</name>
<evidence type="ECO:0000256" key="1">
    <source>
        <dbReference type="SAM" id="MobiDB-lite"/>
    </source>
</evidence>
<feature type="region of interest" description="Disordered" evidence="1">
    <location>
        <begin position="1"/>
        <end position="22"/>
    </location>
</feature>
<reference evidence="4" key="1">
    <citation type="submission" date="2023-07" db="EMBL/GenBank/DDBJ databases">
        <title>Defluviimonas sediminis sp. nov., isolated from mangrove sediment.</title>
        <authorList>
            <person name="Liu L."/>
            <person name="Li J."/>
            <person name="Huang Y."/>
            <person name="Pan J."/>
            <person name="Li M."/>
        </authorList>
    </citation>
    <scope>NUCLEOTIDE SEQUENCE [LARGE SCALE GENOMIC DNA]</scope>
    <source>
        <strain evidence="4">FT324</strain>
    </source>
</reference>
<comment type="caution">
    <text evidence="3">The sequence shown here is derived from an EMBL/GenBank/DDBJ whole genome shotgun (WGS) entry which is preliminary data.</text>
</comment>
<keyword evidence="4" id="KW-1185">Reference proteome</keyword>
<proteinExistence type="predicted"/>
<evidence type="ECO:0000259" key="2">
    <source>
        <dbReference type="Pfam" id="PF10135"/>
    </source>
</evidence>
<sequence>MSIEGPAASAFATEGPATRRAGGHTDCAALRAAARQLESAFLEEMLKQAGLGEMTGAFSGGVGEAQFASFLRHEQADAMTDAGGIGLAENIFGHLAGRTDCDG</sequence>
<evidence type="ECO:0000313" key="3">
    <source>
        <dbReference type="EMBL" id="MCT8331713.1"/>
    </source>
</evidence>
<dbReference type="EMBL" id="JAOCQF010000006">
    <property type="protein sequence ID" value="MCT8331713.1"/>
    <property type="molecule type" value="Genomic_DNA"/>
</dbReference>
<dbReference type="Proteomes" id="UP001205601">
    <property type="component" value="Unassembled WGS sequence"/>
</dbReference>
<evidence type="ECO:0000313" key="4">
    <source>
        <dbReference type="Proteomes" id="UP001205601"/>
    </source>
</evidence>
<accession>A0ABT2NS07</accession>
<dbReference type="InterPro" id="IPR019301">
    <property type="entry name" value="Flagellar_prot_FlgJ_N"/>
</dbReference>